<name>A0A4P5NPH3_9PROT</name>
<dbReference type="SUPFAM" id="SSF51905">
    <property type="entry name" value="FAD/NAD(P)-binding domain"/>
    <property type="match status" value="1"/>
</dbReference>
<evidence type="ECO:0000313" key="3">
    <source>
        <dbReference type="EMBL" id="GCE81954.1"/>
    </source>
</evidence>
<feature type="domain" description="FAD dependent oxidoreductase" evidence="2">
    <location>
        <begin position="29"/>
        <end position="380"/>
    </location>
</feature>
<accession>A0A4P5NPH3</accession>
<proteinExistence type="predicted"/>
<evidence type="ECO:0000259" key="2">
    <source>
        <dbReference type="Pfam" id="PF01266"/>
    </source>
</evidence>
<sequence length="433" mass="46548">MAPSAERPLWQGSATLDIPHGRGCQQAETVVIGGGIAGLSTAFHLARNGHDVAVLNAGTALGLATRASAGIITGQLVRNTPASIMKRLGKEDGSRLLEAVAASPRETFTLIREQNLACGAMPNGFLAPFFGNGQRERQTVADWQPWRQDMSLLDAKQTAQLTGCQGYAGAVLDRSGGGVNPAAYADELARRIMEEGGRVFNSCRVTSVTRDTGHGAARWLVSFPGGEFVARNVILAANGGNQFLHRALRHAVLPLPVLEVATAPVSPALRKVILPQRHALTDLATDVFSIRFDTEGHLITAAPAPEHFDWARIEDSINDRLQKAIPGWERLPLEFAWTGTAWLRSDCVPRMPILDEGLLAIQACNGRGLAINTLAGGDAANWILSAGRDLPRLPTSRPRAVPGFMLLRHVPRLIMTAARLRARVTQMIKRPAA</sequence>
<dbReference type="InterPro" id="IPR036188">
    <property type="entry name" value="FAD/NAD-bd_sf"/>
</dbReference>
<evidence type="ECO:0000313" key="4">
    <source>
        <dbReference type="Proteomes" id="UP000315095"/>
    </source>
</evidence>
<accession>A0A4P5NWG5</accession>
<dbReference type="GO" id="GO:0016491">
    <property type="term" value="F:oxidoreductase activity"/>
    <property type="evidence" value="ECO:0007669"/>
    <property type="project" value="UniProtKB-KW"/>
</dbReference>
<dbReference type="EMBL" id="BDLU01000003">
    <property type="protein sequence ID" value="GCE81954.1"/>
    <property type="molecule type" value="Genomic_DNA"/>
</dbReference>
<evidence type="ECO:0000256" key="1">
    <source>
        <dbReference type="ARBA" id="ARBA00023002"/>
    </source>
</evidence>
<dbReference type="Gene3D" id="3.30.9.10">
    <property type="entry name" value="D-Amino Acid Oxidase, subunit A, domain 2"/>
    <property type="match status" value="1"/>
</dbReference>
<dbReference type="GO" id="GO:0005737">
    <property type="term" value="C:cytoplasm"/>
    <property type="evidence" value="ECO:0007669"/>
    <property type="project" value="TreeGrafter"/>
</dbReference>
<keyword evidence="4" id="KW-1185">Reference proteome</keyword>
<reference evidence="4" key="1">
    <citation type="submission" date="2017-01" db="EMBL/GenBank/DDBJ databases">
        <title>Komagataeibacter sp. MSKU9 whole genome sequencing project.</title>
        <authorList>
            <person name="Matsutani M."/>
            <person name="Naloka K."/>
            <person name="Theeragool G."/>
            <person name="Yakushi T."/>
            <person name="Matsushita K."/>
        </authorList>
    </citation>
    <scope>NUCLEOTIDE SEQUENCE [LARGE SCALE GENOMIC DNA]</scope>
    <source>
        <strain evidence="4">MSKU9</strain>
    </source>
</reference>
<dbReference type="OrthoDB" id="9806601at2"/>
<comment type="caution">
    <text evidence="3">The sequence shown here is derived from an EMBL/GenBank/DDBJ whole genome shotgun (WGS) entry which is preliminary data.</text>
</comment>
<dbReference type="Pfam" id="PF01266">
    <property type="entry name" value="DAO"/>
    <property type="match status" value="1"/>
</dbReference>
<dbReference type="RefSeq" id="WP_141259409.1">
    <property type="nucleotide sequence ID" value="NZ_BDLU01000003.1"/>
</dbReference>
<organism evidence="3 4">
    <name type="scientific">Komagataeibacter diospyri</name>
    <dbReference type="NCBI Taxonomy" id="1932662"/>
    <lineage>
        <taxon>Bacteria</taxon>
        <taxon>Pseudomonadati</taxon>
        <taxon>Pseudomonadota</taxon>
        <taxon>Alphaproteobacteria</taxon>
        <taxon>Acetobacterales</taxon>
        <taxon>Acetobacteraceae</taxon>
        <taxon>Komagataeibacter</taxon>
    </lineage>
</organism>
<dbReference type="PANTHER" id="PTHR13847:SF281">
    <property type="entry name" value="FAD DEPENDENT OXIDOREDUCTASE DOMAIN-CONTAINING PROTEIN"/>
    <property type="match status" value="1"/>
</dbReference>
<gene>
    <name evidence="3" type="ORF">MSKU9_0095</name>
</gene>
<keyword evidence="1" id="KW-0560">Oxidoreductase</keyword>
<dbReference type="AlphaFoldDB" id="A0A4P5NPH3"/>
<dbReference type="Proteomes" id="UP000315095">
    <property type="component" value="Unassembled WGS sequence"/>
</dbReference>
<dbReference type="PANTHER" id="PTHR13847">
    <property type="entry name" value="SARCOSINE DEHYDROGENASE-RELATED"/>
    <property type="match status" value="1"/>
</dbReference>
<dbReference type="InterPro" id="IPR006076">
    <property type="entry name" value="FAD-dep_OxRdtase"/>
</dbReference>
<dbReference type="Gene3D" id="3.50.50.60">
    <property type="entry name" value="FAD/NAD(P)-binding domain"/>
    <property type="match status" value="1"/>
</dbReference>
<protein>
    <submittedName>
        <fullName evidence="3">FAD dependent oxidoreductase</fullName>
    </submittedName>
</protein>